<organism evidence="1">
    <name type="scientific">Anguilla anguilla</name>
    <name type="common">European freshwater eel</name>
    <name type="synonym">Muraena anguilla</name>
    <dbReference type="NCBI Taxonomy" id="7936"/>
    <lineage>
        <taxon>Eukaryota</taxon>
        <taxon>Metazoa</taxon>
        <taxon>Chordata</taxon>
        <taxon>Craniata</taxon>
        <taxon>Vertebrata</taxon>
        <taxon>Euteleostomi</taxon>
        <taxon>Actinopterygii</taxon>
        <taxon>Neopterygii</taxon>
        <taxon>Teleostei</taxon>
        <taxon>Anguilliformes</taxon>
        <taxon>Anguillidae</taxon>
        <taxon>Anguilla</taxon>
    </lineage>
</organism>
<proteinExistence type="predicted"/>
<evidence type="ECO:0000313" key="1">
    <source>
        <dbReference type="EMBL" id="JAH01375.1"/>
    </source>
</evidence>
<protein>
    <submittedName>
        <fullName evidence="1">Uncharacterized protein</fullName>
    </submittedName>
</protein>
<dbReference type="EMBL" id="GBXM01107202">
    <property type="protein sequence ID" value="JAH01375.1"/>
    <property type="molecule type" value="Transcribed_RNA"/>
</dbReference>
<name>A0A0E9PBH8_ANGAN</name>
<reference evidence="1" key="2">
    <citation type="journal article" date="2015" name="Fish Shellfish Immunol.">
        <title>Early steps in the European eel (Anguilla anguilla)-Vibrio vulnificus interaction in the gills: Role of the RtxA13 toxin.</title>
        <authorList>
            <person name="Callol A."/>
            <person name="Pajuelo D."/>
            <person name="Ebbesson L."/>
            <person name="Teles M."/>
            <person name="MacKenzie S."/>
            <person name="Amaro C."/>
        </authorList>
    </citation>
    <scope>NUCLEOTIDE SEQUENCE</scope>
</reference>
<dbReference type="AlphaFoldDB" id="A0A0E9PBH8"/>
<reference evidence="1" key="1">
    <citation type="submission" date="2014-11" db="EMBL/GenBank/DDBJ databases">
        <authorList>
            <person name="Amaro Gonzalez C."/>
        </authorList>
    </citation>
    <scope>NUCLEOTIDE SEQUENCE</scope>
</reference>
<accession>A0A0E9PBH8</accession>
<sequence>MQTTSWLQKQALQEGTSAFIFKGLSPTPSNCTTTGCSSLAYYTITQSSNRKLTMTHFMLLSVRAIILTHTGHVTGRLLLISEAIS</sequence>